<dbReference type="PANTHER" id="PTHR31573:SF1">
    <property type="entry name" value="DNA OXIDATIVE DEMETHYLASE ALKBH2"/>
    <property type="match status" value="1"/>
</dbReference>
<dbReference type="GO" id="GO:0008198">
    <property type="term" value="F:ferrous iron binding"/>
    <property type="evidence" value="ECO:0007669"/>
    <property type="project" value="TreeGrafter"/>
</dbReference>
<dbReference type="Gene3D" id="2.60.120.590">
    <property type="entry name" value="Alpha-ketoglutarate-dependent dioxygenase AlkB-like"/>
    <property type="match status" value="1"/>
</dbReference>
<evidence type="ECO:0000256" key="6">
    <source>
        <dbReference type="ARBA" id="ARBA00023002"/>
    </source>
</evidence>
<dbReference type="AlphaFoldDB" id="A0A4R3LRD3"/>
<keyword evidence="6" id="KW-0560">Oxidoreductase</keyword>
<organism evidence="11 12">
    <name type="scientific">Pseudofulvimonas gallinarii</name>
    <dbReference type="NCBI Taxonomy" id="634155"/>
    <lineage>
        <taxon>Bacteria</taxon>
        <taxon>Pseudomonadati</taxon>
        <taxon>Pseudomonadota</taxon>
        <taxon>Gammaproteobacteria</taxon>
        <taxon>Lysobacterales</taxon>
        <taxon>Rhodanobacteraceae</taxon>
        <taxon>Pseudofulvimonas</taxon>
    </lineage>
</organism>
<evidence type="ECO:0000256" key="2">
    <source>
        <dbReference type="ARBA" id="ARBA00022723"/>
    </source>
</evidence>
<evidence type="ECO:0000256" key="4">
    <source>
        <dbReference type="ARBA" id="ARBA00022842"/>
    </source>
</evidence>
<dbReference type="PANTHER" id="PTHR31573">
    <property type="entry name" value="ALPHA-KETOGLUTARATE-DEPENDENT DIOXYGENASE ALKB HOMOLOG 2"/>
    <property type="match status" value="1"/>
</dbReference>
<dbReference type="InterPro" id="IPR027450">
    <property type="entry name" value="AlkB-like"/>
</dbReference>
<feature type="binding site" evidence="9">
    <location>
        <position position="206"/>
    </location>
    <ligand>
        <name>2-oxoglutarate</name>
        <dbReference type="ChEBI" id="CHEBI:16810"/>
    </ligand>
</feature>
<dbReference type="InterPro" id="IPR032852">
    <property type="entry name" value="ALKBH2"/>
</dbReference>
<keyword evidence="3" id="KW-0227">DNA damage</keyword>
<feature type="binding site" evidence="9">
    <location>
        <position position="121"/>
    </location>
    <ligand>
        <name>2-oxoglutarate</name>
        <dbReference type="ChEBI" id="CHEBI:16810"/>
    </ligand>
</feature>
<feature type="binding site" evidence="9">
    <location>
        <begin position="84"/>
        <end position="86"/>
    </location>
    <ligand>
        <name>substrate</name>
    </ligand>
</feature>
<gene>
    <name evidence="11" type="ORF">EDC25_10251</name>
</gene>
<keyword evidence="8" id="KW-0234">DNA repair</keyword>
<accession>A0A4R3LRD3</accession>
<protein>
    <submittedName>
        <fullName evidence="11">DNA-N1-methyladenine dioxygenase</fullName>
    </submittedName>
</protein>
<dbReference type="Proteomes" id="UP000294599">
    <property type="component" value="Unassembled WGS sequence"/>
</dbReference>
<dbReference type="InterPro" id="IPR037151">
    <property type="entry name" value="AlkB-like_sf"/>
</dbReference>
<evidence type="ECO:0000256" key="9">
    <source>
        <dbReference type="PIRSR" id="PIRSR632852-1"/>
    </source>
</evidence>
<evidence type="ECO:0000313" key="11">
    <source>
        <dbReference type="EMBL" id="TCT00687.1"/>
    </source>
</evidence>
<comment type="caution">
    <text evidence="11">The sequence shown here is derived from an EMBL/GenBank/DDBJ whole genome shotgun (WGS) entry which is preliminary data.</text>
</comment>
<dbReference type="EMBL" id="SMAF01000002">
    <property type="protein sequence ID" value="TCT00687.1"/>
    <property type="molecule type" value="Genomic_DNA"/>
</dbReference>
<dbReference type="GO" id="GO:0035516">
    <property type="term" value="F:broad specificity oxidative DNA demethylase activity"/>
    <property type="evidence" value="ECO:0007669"/>
    <property type="project" value="TreeGrafter"/>
</dbReference>
<keyword evidence="7" id="KW-0408">Iron</keyword>
<dbReference type="InterPro" id="IPR005123">
    <property type="entry name" value="Oxoglu/Fe-dep_dioxygenase_dom"/>
</dbReference>
<comment type="cofactor">
    <cofactor evidence="1">
        <name>Fe(2+)</name>
        <dbReference type="ChEBI" id="CHEBI:29033"/>
    </cofactor>
</comment>
<evidence type="ECO:0000256" key="7">
    <source>
        <dbReference type="ARBA" id="ARBA00023004"/>
    </source>
</evidence>
<dbReference type="SUPFAM" id="SSF51197">
    <property type="entry name" value="Clavaminate synthase-like"/>
    <property type="match status" value="1"/>
</dbReference>
<dbReference type="GO" id="GO:0006307">
    <property type="term" value="P:DNA alkylation repair"/>
    <property type="evidence" value="ECO:0007669"/>
    <property type="project" value="TreeGrafter"/>
</dbReference>
<proteinExistence type="predicted"/>
<feature type="binding site" evidence="9">
    <location>
        <position position="208"/>
    </location>
    <ligand>
        <name>2-oxoglutarate</name>
        <dbReference type="ChEBI" id="CHEBI:16810"/>
    </ligand>
</feature>
<feature type="binding site" evidence="9">
    <location>
        <position position="190"/>
    </location>
    <ligand>
        <name>2-oxoglutarate</name>
        <dbReference type="ChEBI" id="CHEBI:16810"/>
    </ligand>
</feature>
<sequence length="213" mass="23948">MAAAPSIRCSSCRASDVTAAWTRLDWPDGDFRLAPSFWSTAESDDLLAALDALPDWRQHRVRLFGRDVPSPRLSAWYGDAGTGYRYSGHYHEPLPWPPLLQRLRERIAATTGHRFNAVLANRYRDGGDAMGWHSDNEPELGARPVIASASFGGVRRFLLRHRDSGRREALDLGHGSLLLMAGDSQRCWQHAVPRTRRAIGLRINLTFRLIQPP</sequence>
<reference evidence="11 12" key="1">
    <citation type="submission" date="2019-03" db="EMBL/GenBank/DDBJ databases">
        <title>Genomic Encyclopedia of Type Strains, Phase IV (KMG-IV): sequencing the most valuable type-strain genomes for metagenomic binning, comparative biology and taxonomic classification.</title>
        <authorList>
            <person name="Goeker M."/>
        </authorList>
    </citation>
    <scope>NUCLEOTIDE SEQUENCE [LARGE SCALE GENOMIC DNA]</scope>
    <source>
        <strain evidence="11 12">DSM 21944</strain>
    </source>
</reference>
<keyword evidence="4" id="KW-0460">Magnesium</keyword>
<dbReference type="PROSITE" id="PS51471">
    <property type="entry name" value="FE2OG_OXY"/>
    <property type="match status" value="1"/>
</dbReference>
<evidence type="ECO:0000256" key="8">
    <source>
        <dbReference type="ARBA" id="ARBA00023204"/>
    </source>
</evidence>
<evidence type="ECO:0000313" key="12">
    <source>
        <dbReference type="Proteomes" id="UP000294599"/>
    </source>
</evidence>
<feature type="binding site" evidence="9">
    <location>
        <begin position="64"/>
        <end position="66"/>
    </location>
    <ligand>
        <name>substrate</name>
    </ligand>
</feature>
<evidence type="ECO:0000256" key="5">
    <source>
        <dbReference type="ARBA" id="ARBA00022964"/>
    </source>
</evidence>
<keyword evidence="2" id="KW-0479">Metal-binding</keyword>
<dbReference type="FunFam" id="2.60.120.590:FF:000004">
    <property type="entry name" value="DNA oxidative demethylase ALKBH2"/>
    <property type="match status" value="1"/>
</dbReference>
<keyword evidence="5 11" id="KW-0223">Dioxygenase</keyword>
<feature type="domain" description="Fe2OG dioxygenase" evidence="10">
    <location>
        <begin position="114"/>
        <end position="211"/>
    </location>
</feature>
<dbReference type="GO" id="GO:0051747">
    <property type="term" value="F:cytosine C-5 DNA demethylase activity"/>
    <property type="evidence" value="ECO:0007669"/>
    <property type="project" value="TreeGrafter"/>
</dbReference>
<feature type="binding site" evidence="9">
    <location>
        <position position="123"/>
    </location>
    <ligand>
        <name>2-oxoglutarate</name>
        <dbReference type="ChEBI" id="CHEBI:16810"/>
    </ligand>
</feature>
<name>A0A4R3LRD3_9GAMM</name>
<evidence type="ECO:0000256" key="1">
    <source>
        <dbReference type="ARBA" id="ARBA00001954"/>
    </source>
</evidence>
<evidence type="ECO:0000256" key="3">
    <source>
        <dbReference type="ARBA" id="ARBA00022763"/>
    </source>
</evidence>
<dbReference type="Pfam" id="PF13532">
    <property type="entry name" value="2OG-FeII_Oxy_2"/>
    <property type="match status" value="1"/>
</dbReference>
<keyword evidence="12" id="KW-1185">Reference proteome</keyword>
<feature type="binding site" evidence="9">
    <location>
        <position position="202"/>
    </location>
    <ligand>
        <name>2-oxoglutarate</name>
        <dbReference type="ChEBI" id="CHEBI:16810"/>
    </ligand>
</feature>
<evidence type="ECO:0000259" key="10">
    <source>
        <dbReference type="PROSITE" id="PS51471"/>
    </source>
</evidence>
<feature type="binding site" evidence="9">
    <location>
        <position position="133"/>
    </location>
    <ligand>
        <name>2-oxoglutarate</name>
        <dbReference type="ChEBI" id="CHEBI:16810"/>
    </ligand>
</feature>